<evidence type="ECO:0000259" key="4">
    <source>
        <dbReference type="Pfam" id="PF25917"/>
    </source>
</evidence>
<dbReference type="EMBL" id="CP019082">
    <property type="protein sequence ID" value="APW62969.1"/>
    <property type="molecule type" value="Genomic_DNA"/>
</dbReference>
<feature type="domain" description="Multidrug resistance protein MdtA-like barrel-sandwich hybrid" evidence="4">
    <location>
        <begin position="69"/>
        <end position="260"/>
    </location>
</feature>
<dbReference type="PANTHER" id="PTHR30469:SF38">
    <property type="entry name" value="HLYD FAMILY SECRETION PROTEIN"/>
    <property type="match status" value="1"/>
</dbReference>
<accession>A0A1U7CVQ2</accession>
<dbReference type="OrthoDB" id="106087at2"/>
<dbReference type="Gene3D" id="2.40.30.170">
    <property type="match status" value="1"/>
</dbReference>
<comment type="similarity">
    <text evidence="1">Belongs to the membrane fusion protein (MFP) (TC 8.A.1) family.</text>
</comment>
<dbReference type="InterPro" id="IPR006143">
    <property type="entry name" value="RND_pump_MFP"/>
</dbReference>
<dbReference type="AlphaFoldDB" id="A0A1U7CVQ2"/>
<dbReference type="KEGG" id="pbor:BSF38_04527"/>
<dbReference type="GO" id="GO:1990281">
    <property type="term" value="C:efflux pump complex"/>
    <property type="evidence" value="ECO:0007669"/>
    <property type="project" value="TreeGrafter"/>
</dbReference>
<name>A0A1U7CVQ2_9BACT</name>
<dbReference type="Proteomes" id="UP000186309">
    <property type="component" value="Chromosome"/>
</dbReference>
<dbReference type="InterPro" id="IPR058625">
    <property type="entry name" value="MdtA-like_BSH"/>
</dbReference>
<proteinExistence type="inferred from homology"/>
<dbReference type="NCBIfam" id="TIGR01730">
    <property type="entry name" value="RND_mfp"/>
    <property type="match status" value="1"/>
</dbReference>
<gene>
    <name evidence="5" type="primary">mdtN_2</name>
    <name evidence="5" type="ORF">BSF38_04527</name>
</gene>
<dbReference type="Pfam" id="PF25917">
    <property type="entry name" value="BSH_RND"/>
    <property type="match status" value="1"/>
</dbReference>
<protein>
    <submittedName>
        <fullName evidence="5">Multidrug resistance protein MdtN</fullName>
    </submittedName>
</protein>
<keyword evidence="6" id="KW-1185">Reference proteome</keyword>
<reference evidence="6" key="1">
    <citation type="submission" date="2016-12" db="EMBL/GenBank/DDBJ databases">
        <title>Comparative genomics of four Isosphaeraceae planctomycetes: a common pool of plasmids and glycoside hydrolase genes.</title>
        <authorList>
            <person name="Ivanova A."/>
        </authorList>
    </citation>
    <scope>NUCLEOTIDE SEQUENCE [LARGE SCALE GENOMIC DNA]</scope>
    <source>
        <strain evidence="6">PX4</strain>
    </source>
</reference>
<evidence type="ECO:0000256" key="1">
    <source>
        <dbReference type="ARBA" id="ARBA00009477"/>
    </source>
</evidence>
<dbReference type="Gene3D" id="1.10.287.470">
    <property type="entry name" value="Helix hairpin bin"/>
    <property type="match status" value="1"/>
</dbReference>
<dbReference type="PANTHER" id="PTHR30469">
    <property type="entry name" value="MULTIDRUG RESISTANCE PROTEIN MDTA"/>
    <property type="match status" value="1"/>
</dbReference>
<feature type="signal peptide" evidence="3">
    <location>
        <begin position="1"/>
        <end position="21"/>
    </location>
</feature>
<dbReference type="SUPFAM" id="SSF111369">
    <property type="entry name" value="HlyD-like secretion proteins"/>
    <property type="match status" value="2"/>
</dbReference>
<sequence>MSKRWRLLVSLLLTGLMGCGAKSEPEHAEAEHDPSEATVTVQTLPAKKGKLAELIEGLGRTEAIPDHLATLTPAVEGHVETLLVKQGQSVKKGQPIVELDKSVALADLAEKEATRDGLKASLILLKSLPRPEERKANELAIAQAKVAVVRAKATADRLRPLLARHEAADATVFDAEQAVEQALLQQQSAEALLQSTMIGPRPEAVAEAEAKIKTAEGLVAFSKAHLAFHVIRAPIDGVLDSLTCHPGQTLSVGSPIGEVVDSRQAYAIVWLPPRSAQAVHEGLAAQVAPADATPSHAEAEEEGEKGEAHEPAEETALPGQVESISRMADPQTGNLAVRVLVENPKGRIALGQTVRATIVLEERDDVLQVPAVAVFDLGEGPVIGVVRDGKSVMLHPKIGTKQGAWVEVSDVDLKEGELVITEGGYNLPDGTTIELADPPAVASAEAGK</sequence>
<organism evidence="5 6">
    <name type="scientific">Paludisphaera borealis</name>
    <dbReference type="NCBI Taxonomy" id="1387353"/>
    <lineage>
        <taxon>Bacteria</taxon>
        <taxon>Pseudomonadati</taxon>
        <taxon>Planctomycetota</taxon>
        <taxon>Planctomycetia</taxon>
        <taxon>Isosphaerales</taxon>
        <taxon>Isosphaeraceae</taxon>
        <taxon>Paludisphaera</taxon>
    </lineage>
</organism>
<feature type="region of interest" description="Disordered" evidence="2">
    <location>
        <begin position="288"/>
        <end position="317"/>
    </location>
</feature>
<dbReference type="Gene3D" id="2.40.50.100">
    <property type="match status" value="1"/>
</dbReference>
<dbReference type="RefSeq" id="WP_076349390.1">
    <property type="nucleotide sequence ID" value="NZ_CP019082.1"/>
</dbReference>
<dbReference type="PRINTS" id="PR01490">
    <property type="entry name" value="RTXTOXIND"/>
</dbReference>
<dbReference type="STRING" id="1387353.BSF38_04527"/>
<evidence type="ECO:0000313" key="6">
    <source>
        <dbReference type="Proteomes" id="UP000186309"/>
    </source>
</evidence>
<evidence type="ECO:0000313" key="5">
    <source>
        <dbReference type="EMBL" id="APW62969.1"/>
    </source>
</evidence>
<feature type="chain" id="PRO_5012979197" evidence="3">
    <location>
        <begin position="22"/>
        <end position="448"/>
    </location>
</feature>
<evidence type="ECO:0000256" key="3">
    <source>
        <dbReference type="SAM" id="SignalP"/>
    </source>
</evidence>
<dbReference type="Gene3D" id="2.40.420.20">
    <property type="match status" value="1"/>
</dbReference>
<dbReference type="PROSITE" id="PS51257">
    <property type="entry name" value="PROKAR_LIPOPROTEIN"/>
    <property type="match status" value="1"/>
</dbReference>
<dbReference type="GO" id="GO:0015562">
    <property type="term" value="F:efflux transmembrane transporter activity"/>
    <property type="evidence" value="ECO:0007669"/>
    <property type="project" value="TreeGrafter"/>
</dbReference>
<keyword evidence="3" id="KW-0732">Signal</keyword>
<evidence type="ECO:0000256" key="2">
    <source>
        <dbReference type="SAM" id="MobiDB-lite"/>
    </source>
</evidence>